<dbReference type="InterPro" id="IPR016181">
    <property type="entry name" value="Acyl_CoA_acyltransferase"/>
</dbReference>
<dbReference type="AlphaFoldDB" id="A0A0M9VHA5"/>
<dbReference type="PATRIC" id="fig|1202724.3.peg.917"/>
<dbReference type="InterPro" id="IPR000182">
    <property type="entry name" value="GNAT_dom"/>
</dbReference>
<accession>A0A0M9VHA5</accession>
<dbReference type="Pfam" id="PF13673">
    <property type="entry name" value="Acetyltransf_10"/>
    <property type="match status" value="1"/>
</dbReference>
<dbReference type="OrthoDB" id="9800604at2"/>
<dbReference type="InterPro" id="IPR050276">
    <property type="entry name" value="MshD_Acetyltransferase"/>
</dbReference>
<dbReference type="SUPFAM" id="SSF55729">
    <property type="entry name" value="Acyl-CoA N-acyltransferases (Nat)"/>
    <property type="match status" value="1"/>
</dbReference>
<gene>
    <name evidence="2" type="ORF">AM493_04425</name>
</gene>
<reference evidence="2 3" key="1">
    <citation type="submission" date="2015-08" db="EMBL/GenBank/DDBJ databases">
        <title>Whole genome sequence of Flavobacterium akiainvivens IK-1T, from decaying Wikstroemia oahuensis, an endemic Hawaiian shrub.</title>
        <authorList>
            <person name="Wan X."/>
            <person name="Hou S."/>
            <person name="Saito J."/>
            <person name="Donachie S."/>
        </authorList>
    </citation>
    <scope>NUCLEOTIDE SEQUENCE [LARGE SCALE GENOMIC DNA]</scope>
    <source>
        <strain evidence="2 3">IK-1</strain>
    </source>
</reference>
<dbReference type="PANTHER" id="PTHR43617">
    <property type="entry name" value="L-AMINO ACID N-ACETYLTRANSFERASE"/>
    <property type="match status" value="1"/>
</dbReference>
<dbReference type="EMBL" id="LIYD01000005">
    <property type="protein sequence ID" value="KOS05360.1"/>
    <property type="molecule type" value="Genomic_DNA"/>
</dbReference>
<evidence type="ECO:0000259" key="1">
    <source>
        <dbReference type="PROSITE" id="PS51186"/>
    </source>
</evidence>
<dbReference type="Proteomes" id="UP000037755">
    <property type="component" value="Unassembled WGS sequence"/>
</dbReference>
<keyword evidence="3" id="KW-1185">Reference proteome</keyword>
<dbReference type="CDD" id="cd04301">
    <property type="entry name" value="NAT_SF"/>
    <property type="match status" value="1"/>
</dbReference>
<dbReference type="RefSeq" id="WP_054406440.1">
    <property type="nucleotide sequence ID" value="NZ_FOYA01000019.1"/>
</dbReference>
<dbReference type="Gene3D" id="3.40.630.30">
    <property type="match status" value="1"/>
</dbReference>
<evidence type="ECO:0000313" key="3">
    <source>
        <dbReference type="Proteomes" id="UP000037755"/>
    </source>
</evidence>
<evidence type="ECO:0000313" key="2">
    <source>
        <dbReference type="EMBL" id="KOS05360.1"/>
    </source>
</evidence>
<proteinExistence type="predicted"/>
<organism evidence="2 3">
    <name type="scientific">Flavobacterium akiainvivens</name>
    <dbReference type="NCBI Taxonomy" id="1202724"/>
    <lineage>
        <taxon>Bacteria</taxon>
        <taxon>Pseudomonadati</taxon>
        <taxon>Bacteroidota</taxon>
        <taxon>Flavobacteriia</taxon>
        <taxon>Flavobacteriales</taxon>
        <taxon>Flavobacteriaceae</taxon>
        <taxon>Flavobacterium</taxon>
    </lineage>
</organism>
<name>A0A0M9VHA5_9FLAO</name>
<sequence length="165" mass="18625">MEIRKASQEDYTTIFEIANVTWDNAYKSILSEAQLEYMMDMMYSPSAFTEQLNIKGHHFLMASIDGKDLGFASYELNYRYGVTKLHKLYVLPQTQGTGMGHALITAVENAAKANGNETVTLNVNRFNKAIHFYEKNGYANTGAVDVNIGNGYLMEDYVMEKSLSF</sequence>
<comment type="caution">
    <text evidence="2">The sequence shown here is derived from an EMBL/GenBank/DDBJ whole genome shotgun (WGS) entry which is preliminary data.</text>
</comment>
<dbReference type="GO" id="GO:0016747">
    <property type="term" value="F:acyltransferase activity, transferring groups other than amino-acyl groups"/>
    <property type="evidence" value="ECO:0007669"/>
    <property type="project" value="InterPro"/>
</dbReference>
<keyword evidence="2" id="KW-0808">Transferase</keyword>
<dbReference type="PROSITE" id="PS51186">
    <property type="entry name" value="GNAT"/>
    <property type="match status" value="1"/>
</dbReference>
<protein>
    <submittedName>
        <fullName evidence="2">Acetyltransferase</fullName>
    </submittedName>
</protein>
<feature type="domain" description="N-acetyltransferase" evidence="1">
    <location>
        <begin position="1"/>
        <end position="164"/>
    </location>
</feature>